<protein>
    <submittedName>
        <fullName evidence="3">Diguanylate cyclase with GAF sensor</fullName>
    </submittedName>
</protein>
<dbReference type="PANTHER" id="PTHR45138:SF9">
    <property type="entry name" value="DIGUANYLATE CYCLASE DGCM-RELATED"/>
    <property type="match status" value="1"/>
</dbReference>
<dbReference type="CDD" id="cd01949">
    <property type="entry name" value="GGDEF"/>
    <property type="match status" value="1"/>
</dbReference>
<dbReference type="Proteomes" id="UP000192468">
    <property type="component" value="Unassembled WGS sequence"/>
</dbReference>
<dbReference type="AlphaFoldDB" id="A0A1W1XXM7"/>
<feature type="domain" description="GGDEF" evidence="2">
    <location>
        <begin position="235"/>
        <end position="367"/>
    </location>
</feature>
<dbReference type="GO" id="GO:0043709">
    <property type="term" value="P:cell adhesion involved in single-species biofilm formation"/>
    <property type="evidence" value="ECO:0007669"/>
    <property type="project" value="TreeGrafter"/>
</dbReference>
<evidence type="ECO:0000259" key="2">
    <source>
        <dbReference type="PROSITE" id="PS50887"/>
    </source>
</evidence>
<dbReference type="NCBIfam" id="TIGR00254">
    <property type="entry name" value="GGDEF"/>
    <property type="match status" value="1"/>
</dbReference>
<keyword evidence="1" id="KW-0175">Coiled coil</keyword>
<dbReference type="Pfam" id="PF01590">
    <property type="entry name" value="GAF"/>
    <property type="match status" value="1"/>
</dbReference>
<feature type="coiled-coil region" evidence="1">
    <location>
        <begin position="29"/>
        <end position="56"/>
    </location>
</feature>
<dbReference type="InterPro" id="IPR029016">
    <property type="entry name" value="GAF-like_dom_sf"/>
</dbReference>
<keyword evidence="4" id="KW-1185">Reference proteome</keyword>
<organism evidence="3 4">
    <name type="scientific">Clostridium acidisoli DSM 12555</name>
    <dbReference type="NCBI Taxonomy" id="1121291"/>
    <lineage>
        <taxon>Bacteria</taxon>
        <taxon>Bacillati</taxon>
        <taxon>Bacillota</taxon>
        <taxon>Clostridia</taxon>
        <taxon>Eubacteriales</taxon>
        <taxon>Clostridiaceae</taxon>
        <taxon>Clostridium</taxon>
    </lineage>
</organism>
<proteinExistence type="predicted"/>
<evidence type="ECO:0000313" key="3">
    <source>
        <dbReference type="EMBL" id="SMC28604.1"/>
    </source>
</evidence>
<dbReference type="GO" id="GO:0005886">
    <property type="term" value="C:plasma membrane"/>
    <property type="evidence" value="ECO:0007669"/>
    <property type="project" value="TreeGrafter"/>
</dbReference>
<dbReference type="GO" id="GO:1902201">
    <property type="term" value="P:negative regulation of bacterial-type flagellum-dependent cell motility"/>
    <property type="evidence" value="ECO:0007669"/>
    <property type="project" value="TreeGrafter"/>
</dbReference>
<dbReference type="STRING" id="1121291.SAMN02745134_03576"/>
<dbReference type="InterPro" id="IPR050469">
    <property type="entry name" value="Diguanylate_Cyclase"/>
</dbReference>
<dbReference type="SUPFAM" id="SSF55781">
    <property type="entry name" value="GAF domain-like"/>
    <property type="match status" value="1"/>
</dbReference>
<dbReference type="SMART" id="SM00065">
    <property type="entry name" value="GAF"/>
    <property type="match status" value="1"/>
</dbReference>
<dbReference type="InterPro" id="IPR029787">
    <property type="entry name" value="Nucleotide_cyclase"/>
</dbReference>
<dbReference type="SUPFAM" id="SSF55073">
    <property type="entry name" value="Nucleotide cyclase"/>
    <property type="match status" value="1"/>
</dbReference>
<dbReference type="Gene3D" id="3.30.450.40">
    <property type="match status" value="1"/>
</dbReference>
<evidence type="ECO:0000313" key="4">
    <source>
        <dbReference type="Proteomes" id="UP000192468"/>
    </source>
</evidence>
<dbReference type="GO" id="GO:0052621">
    <property type="term" value="F:diguanylate cyclase activity"/>
    <property type="evidence" value="ECO:0007669"/>
    <property type="project" value="TreeGrafter"/>
</dbReference>
<dbReference type="Gene3D" id="3.30.70.270">
    <property type="match status" value="1"/>
</dbReference>
<dbReference type="InterPro" id="IPR003018">
    <property type="entry name" value="GAF"/>
</dbReference>
<dbReference type="InterPro" id="IPR043128">
    <property type="entry name" value="Rev_trsase/Diguanyl_cyclase"/>
</dbReference>
<dbReference type="FunFam" id="3.30.70.270:FF:000001">
    <property type="entry name" value="Diguanylate cyclase domain protein"/>
    <property type="match status" value="1"/>
</dbReference>
<dbReference type="InterPro" id="IPR000160">
    <property type="entry name" value="GGDEF_dom"/>
</dbReference>
<dbReference type="Pfam" id="PF00990">
    <property type="entry name" value="GGDEF"/>
    <property type="match status" value="1"/>
</dbReference>
<reference evidence="3 4" key="1">
    <citation type="submission" date="2017-04" db="EMBL/GenBank/DDBJ databases">
        <authorList>
            <person name="Afonso C.L."/>
            <person name="Miller P.J."/>
            <person name="Scott M.A."/>
            <person name="Spackman E."/>
            <person name="Goraichik I."/>
            <person name="Dimitrov K.M."/>
            <person name="Suarez D.L."/>
            <person name="Swayne D.E."/>
        </authorList>
    </citation>
    <scope>NUCLEOTIDE SEQUENCE [LARGE SCALE GENOMIC DNA]</scope>
    <source>
        <strain evidence="3 4">DSM 12555</strain>
    </source>
</reference>
<sequence length="367" mass="42596">MDNNGVNEPMFSEMEQKFLKLKDEFETYQNFAENTIQIINEKNNKLEKNLDALTNIVEISKYINSNVSDENLITMINDMIIGILGVTYSSIYLLNDVGELVVKATNIESKRLNLKKYEISFMINNEEPFVINSKDPIFSLRHRKVKIHSIIGLPIYSRDIFKGYIIVEHALWNFFSQDHIAFISSITNQIGIALENNFLYNKVKESSITDPLLGIYNRRYFFEYVEENVKEKPNERFAMIMVDIDNFKKFNDNYGHQFGDKVLIETVNVLKENIEEDDFIARYGGEEIVIYISNVRSYSDVFRKVDNLREKLSNHLIEYKNEKKSVTASFGISYYPENGDTVQKVLSVADSMLYVAKNSGRNKVISS</sequence>
<dbReference type="PROSITE" id="PS50887">
    <property type="entry name" value="GGDEF"/>
    <property type="match status" value="1"/>
</dbReference>
<dbReference type="EMBL" id="FWXH01000027">
    <property type="protein sequence ID" value="SMC28604.1"/>
    <property type="molecule type" value="Genomic_DNA"/>
</dbReference>
<dbReference type="RefSeq" id="WP_084117571.1">
    <property type="nucleotide sequence ID" value="NZ_FWXH01000027.1"/>
</dbReference>
<gene>
    <name evidence="3" type="ORF">SAMN02745134_03576</name>
</gene>
<dbReference type="SMART" id="SM00267">
    <property type="entry name" value="GGDEF"/>
    <property type="match status" value="1"/>
</dbReference>
<accession>A0A1W1XXM7</accession>
<dbReference type="PANTHER" id="PTHR45138">
    <property type="entry name" value="REGULATORY COMPONENTS OF SENSORY TRANSDUCTION SYSTEM"/>
    <property type="match status" value="1"/>
</dbReference>
<name>A0A1W1XXM7_9CLOT</name>
<evidence type="ECO:0000256" key="1">
    <source>
        <dbReference type="SAM" id="Coils"/>
    </source>
</evidence>